<gene>
    <name evidence="3" type="ORF">MPOCJGCO_0499</name>
</gene>
<evidence type="ECO:0000313" key="4">
    <source>
        <dbReference type="Proteomes" id="UP001055057"/>
    </source>
</evidence>
<keyword evidence="1" id="KW-0472">Membrane</keyword>
<evidence type="ECO:0000256" key="1">
    <source>
        <dbReference type="SAM" id="Phobius"/>
    </source>
</evidence>
<dbReference type="InterPro" id="IPR028087">
    <property type="entry name" value="Tad_N"/>
</dbReference>
<keyword evidence="1" id="KW-1133">Transmembrane helix</keyword>
<dbReference type="Proteomes" id="UP001055057">
    <property type="component" value="Unassembled WGS sequence"/>
</dbReference>
<organism evidence="3 4">
    <name type="scientific">Methylobacterium trifolii</name>
    <dbReference type="NCBI Taxonomy" id="1003092"/>
    <lineage>
        <taxon>Bacteria</taxon>
        <taxon>Pseudomonadati</taxon>
        <taxon>Pseudomonadota</taxon>
        <taxon>Alphaproteobacteria</taxon>
        <taxon>Hyphomicrobiales</taxon>
        <taxon>Methylobacteriaceae</taxon>
        <taxon>Methylobacterium</taxon>
    </lineage>
</organism>
<reference evidence="3" key="1">
    <citation type="journal article" date="2021" name="Front. Microbiol.">
        <title>Comprehensive Comparative Genomics and Phenotyping of Methylobacterium Species.</title>
        <authorList>
            <person name="Alessa O."/>
            <person name="Ogura Y."/>
            <person name="Fujitani Y."/>
            <person name="Takami H."/>
            <person name="Hayashi T."/>
            <person name="Sahin N."/>
            <person name="Tani A."/>
        </authorList>
    </citation>
    <scope>NUCLEOTIDE SEQUENCE</scope>
    <source>
        <strain evidence="3">DSM 23632</strain>
    </source>
</reference>
<keyword evidence="4" id="KW-1185">Reference proteome</keyword>
<name>A0ABQ4TWQ0_9HYPH</name>
<reference evidence="3" key="2">
    <citation type="submission" date="2021-08" db="EMBL/GenBank/DDBJ databases">
        <authorList>
            <person name="Tani A."/>
            <person name="Ola A."/>
            <person name="Ogura Y."/>
            <person name="Katsura K."/>
            <person name="Hayashi T."/>
        </authorList>
    </citation>
    <scope>NUCLEOTIDE SEQUENCE</scope>
    <source>
        <strain evidence="3">DSM 23632</strain>
    </source>
</reference>
<proteinExistence type="predicted"/>
<evidence type="ECO:0000313" key="3">
    <source>
        <dbReference type="EMBL" id="GJE58418.1"/>
    </source>
</evidence>
<dbReference type="Pfam" id="PF13400">
    <property type="entry name" value="Tad"/>
    <property type="match status" value="1"/>
</dbReference>
<dbReference type="InterPro" id="IPR036465">
    <property type="entry name" value="vWFA_dom_sf"/>
</dbReference>
<accession>A0ABQ4TWQ0</accession>
<feature type="domain" description="Putative Flp pilus-assembly TadG-like N-terminal" evidence="2">
    <location>
        <begin position="24"/>
        <end position="69"/>
    </location>
</feature>
<evidence type="ECO:0000259" key="2">
    <source>
        <dbReference type="Pfam" id="PF13400"/>
    </source>
</evidence>
<sequence>MSRLLIGARRFGRRVSSLRPAQGGSINIIFGLSLIPILGLVGLGIDYGVATSDKSRLDSAADAAALAAVVTAKAYIAANPAQNNVTAKAITAGQNQAINAFNVNAGTVPFAQVTLQSPTVARSGQTLTATIVYTATIQNNFGKLFRSPTTTVTNTVTASVDLASYLDFYLMVDVSGSMGLPATPDGMAQLASKSTDMWSDYKQGCQFACHFPTTNGQTFNGWNLAAGKIQLRSDAVNNAVCKLIEKASTPSVTNQYRIGIYPFINQLATLSDITTSSIATLNIAAQCGLTWPLAFTNLLDTGKTQLATGNDPTTGTGSGGTHFEVALPQMKTTVARGGFGDGSSNTSRKPFVFLITDGMQNGQHFASKIGGLMPTPYQYSGQPSSFFGYANADWDGSNPSQIDPSQCSALKSAGATISILYIPYNTINFVNNSGGIAWENNRVNSFSPTLSTPLQACASQGFFYTANTPADITASLGAMFAQALRVARLTQ</sequence>
<keyword evidence="1" id="KW-0812">Transmembrane</keyword>
<dbReference type="EMBL" id="BPRB01000030">
    <property type="protein sequence ID" value="GJE58418.1"/>
    <property type="molecule type" value="Genomic_DNA"/>
</dbReference>
<dbReference type="RefSeq" id="WP_238181048.1">
    <property type="nucleotide sequence ID" value="NZ_BPRB01000030.1"/>
</dbReference>
<comment type="caution">
    <text evidence="3">The sequence shown here is derived from an EMBL/GenBank/DDBJ whole genome shotgun (WGS) entry which is preliminary data.</text>
</comment>
<protein>
    <recommendedName>
        <fullName evidence="2">Putative Flp pilus-assembly TadG-like N-terminal domain-containing protein</fullName>
    </recommendedName>
</protein>
<feature type="transmembrane region" description="Helical" evidence="1">
    <location>
        <begin position="21"/>
        <end position="45"/>
    </location>
</feature>
<dbReference type="Gene3D" id="3.40.50.410">
    <property type="entry name" value="von Willebrand factor, type A domain"/>
    <property type="match status" value="1"/>
</dbReference>